<feature type="compositionally biased region" description="Pro residues" evidence="7">
    <location>
        <begin position="1"/>
        <end position="11"/>
    </location>
</feature>
<dbReference type="InterPro" id="IPR009072">
    <property type="entry name" value="Histone-fold"/>
</dbReference>
<dbReference type="GO" id="GO:0031297">
    <property type="term" value="P:replication fork processing"/>
    <property type="evidence" value="ECO:0007669"/>
    <property type="project" value="TreeGrafter"/>
</dbReference>
<dbReference type="OrthoDB" id="2500381at2759"/>
<keyword evidence="6" id="KW-0539">Nucleus</keyword>
<name>A0A9P7YMG1_9HELO</name>
<dbReference type="InterPro" id="IPR018552">
    <property type="entry name" value="CENP-X"/>
</dbReference>
<proteinExistence type="inferred from homology"/>
<dbReference type="GO" id="GO:0003677">
    <property type="term" value="F:DNA binding"/>
    <property type="evidence" value="ECO:0007669"/>
    <property type="project" value="UniProtKB-KW"/>
</dbReference>
<dbReference type="PANTHER" id="PTHR28680:SF1">
    <property type="entry name" value="CENTROMERE PROTEIN X"/>
    <property type="match status" value="1"/>
</dbReference>
<accession>A0A9P7YMG1</accession>
<dbReference type="CDD" id="cd22921">
    <property type="entry name" value="HFD_CENP-X"/>
    <property type="match status" value="1"/>
</dbReference>
<evidence type="ECO:0000256" key="3">
    <source>
        <dbReference type="ARBA" id="ARBA00022763"/>
    </source>
</evidence>
<dbReference type="EMBL" id="MU251409">
    <property type="protein sequence ID" value="KAG9236364.1"/>
    <property type="molecule type" value="Genomic_DNA"/>
</dbReference>
<keyword evidence="4" id="KW-0238">DNA-binding</keyword>
<dbReference type="GO" id="GO:0000712">
    <property type="term" value="P:resolution of meiotic recombination intermediates"/>
    <property type="evidence" value="ECO:0007669"/>
    <property type="project" value="TreeGrafter"/>
</dbReference>
<feature type="compositionally biased region" description="Polar residues" evidence="7">
    <location>
        <begin position="82"/>
        <end position="102"/>
    </location>
</feature>
<evidence type="ECO:0000256" key="2">
    <source>
        <dbReference type="ARBA" id="ARBA00009359"/>
    </source>
</evidence>
<keyword evidence="9" id="KW-1185">Reference proteome</keyword>
<evidence type="ECO:0000313" key="8">
    <source>
        <dbReference type="EMBL" id="KAG9236364.1"/>
    </source>
</evidence>
<dbReference type="GO" id="GO:0046982">
    <property type="term" value="F:protein heterodimerization activity"/>
    <property type="evidence" value="ECO:0007669"/>
    <property type="project" value="InterPro"/>
</dbReference>
<evidence type="ECO:0000313" key="9">
    <source>
        <dbReference type="Proteomes" id="UP000824998"/>
    </source>
</evidence>
<comment type="caution">
    <text evidence="8">The sequence shown here is derived from an EMBL/GenBank/DDBJ whole genome shotgun (WGS) entry which is preliminary data.</text>
</comment>
<evidence type="ECO:0000256" key="7">
    <source>
        <dbReference type="SAM" id="MobiDB-lite"/>
    </source>
</evidence>
<feature type="region of interest" description="Disordered" evidence="7">
    <location>
        <begin position="1"/>
        <end position="161"/>
    </location>
</feature>
<dbReference type="GO" id="GO:0006281">
    <property type="term" value="P:DNA repair"/>
    <property type="evidence" value="ECO:0007669"/>
    <property type="project" value="UniProtKB-KW"/>
</dbReference>
<keyword evidence="3" id="KW-0227">DNA damage</keyword>
<dbReference type="GO" id="GO:0071821">
    <property type="term" value="C:FANCM-MHF complex"/>
    <property type="evidence" value="ECO:0007669"/>
    <property type="project" value="TreeGrafter"/>
</dbReference>
<dbReference type="Proteomes" id="UP000824998">
    <property type="component" value="Unassembled WGS sequence"/>
</dbReference>
<sequence length="237" mass="26234">MPPKPFKPPRPSASATSSSSRAKQRMSTDSNISSRKAGKETGLQKKGAAISKKKNLAAREKEQRKYKAREMLDRRLPGLPSLSPNSELGNESPIASHQSSVLEISDDSMSVDEANAGEEEEEEEDDPFASQPPQRKNPTPQPDAQDDPDDPTAGRQEKLDPKLLQVLLQQFFENENGTTTRVREDAGRAVGRYMETFVREAVARCAWAKSEGREDDMGGFLETEDLEKGAPQMILDF</sequence>
<evidence type="ECO:0000256" key="1">
    <source>
        <dbReference type="ARBA" id="ARBA00004123"/>
    </source>
</evidence>
<evidence type="ECO:0000256" key="4">
    <source>
        <dbReference type="ARBA" id="ARBA00023125"/>
    </source>
</evidence>
<feature type="compositionally biased region" description="Acidic residues" evidence="7">
    <location>
        <begin position="104"/>
        <end position="127"/>
    </location>
</feature>
<keyword evidence="5" id="KW-0234">DNA repair</keyword>
<evidence type="ECO:0000256" key="5">
    <source>
        <dbReference type="ARBA" id="ARBA00023204"/>
    </source>
</evidence>
<comment type="similarity">
    <text evidence="2">Belongs to the CENP-X/MHF2 family.</text>
</comment>
<dbReference type="Gene3D" id="1.10.20.10">
    <property type="entry name" value="Histone, subunit A"/>
    <property type="match status" value="1"/>
</dbReference>
<feature type="compositionally biased region" description="Low complexity" evidence="7">
    <location>
        <begin position="12"/>
        <end position="21"/>
    </location>
</feature>
<dbReference type="GO" id="GO:0051382">
    <property type="term" value="P:kinetochore assembly"/>
    <property type="evidence" value="ECO:0007669"/>
    <property type="project" value="InterPro"/>
</dbReference>
<dbReference type="PANTHER" id="PTHR28680">
    <property type="entry name" value="CENTROMERE PROTEIN X"/>
    <property type="match status" value="1"/>
</dbReference>
<feature type="compositionally biased region" description="Polar residues" evidence="7">
    <location>
        <begin position="25"/>
        <end position="34"/>
    </location>
</feature>
<evidence type="ECO:0000256" key="6">
    <source>
        <dbReference type="ARBA" id="ARBA00023242"/>
    </source>
</evidence>
<dbReference type="AlphaFoldDB" id="A0A9P7YMG1"/>
<feature type="compositionally biased region" description="Basic and acidic residues" evidence="7">
    <location>
        <begin position="57"/>
        <end position="76"/>
    </location>
</feature>
<protein>
    <submittedName>
        <fullName evidence="8">CENP-S associating centromere protein X-domain-containing protein</fullName>
    </submittedName>
</protein>
<gene>
    <name evidence="8" type="ORF">BJ875DRAFT_456768</name>
</gene>
<organism evidence="8 9">
    <name type="scientific">Amylocarpus encephaloides</name>
    <dbReference type="NCBI Taxonomy" id="45428"/>
    <lineage>
        <taxon>Eukaryota</taxon>
        <taxon>Fungi</taxon>
        <taxon>Dikarya</taxon>
        <taxon>Ascomycota</taxon>
        <taxon>Pezizomycotina</taxon>
        <taxon>Leotiomycetes</taxon>
        <taxon>Helotiales</taxon>
        <taxon>Helotiales incertae sedis</taxon>
        <taxon>Amylocarpus</taxon>
    </lineage>
</organism>
<reference evidence="8" key="1">
    <citation type="journal article" date="2021" name="IMA Fungus">
        <title>Genomic characterization of three marine fungi, including Emericellopsis atlantica sp. nov. with signatures of a generalist lifestyle and marine biomass degradation.</title>
        <authorList>
            <person name="Hagestad O.C."/>
            <person name="Hou L."/>
            <person name="Andersen J.H."/>
            <person name="Hansen E.H."/>
            <person name="Altermark B."/>
            <person name="Li C."/>
            <person name="Kuhnert E."/>
            <person name="Cox R.J."/>
            <person name="Crous P.W."/>
            <person name="Spatafora J.W."/>
            <person name="Lail K."/>
            <person name="Amirebrahimi M."/>
            <person name="Lipzen A."/>
            <person name="Pangilinan J."/>
            <person name="Andreopoulos W."/>
            <person name="Hayes R.D."/>
            <person name="Ng V."/>
            <person name="Grigoriev I.V."/>
            <person name="Jackson S.A."/>
            <person name="Sutton T.D.S."/>
            <person name="Dobson A.D.W."/>
            <person name="Rama T."/>
        </authorList>
    </citation>
    <scope>NUCLEOTIDE SEQUENCE</scope>
    <source>
        <strain evidence="8">TRa018bII</strain>
    </source>
</reference>
<comment type="subcellular location">
    <subcellularLocation>
        <location evidence="1">Nucleus</location>
    </subcellularLocation>
</comment>
<dbReference type="Pfam" id="PF09415">
    <property type="entry name" value="CENP-X"/>
    <property type="match status" value="1"/>
</dbReference>